<dbReference type="NCBIfam" id="NF047847">
    <property type="entry name" value="SS_mature_LptM"/>
    <property type="match status" value="1"/>
</dbReference>
<evidence type="ECO:0000256" key="3">
    <source>
        <dbReference type="ARBA" id="ARBA00023136"/>
    </source>
</evidence>
<evidence type="ECO:0000256" key="1">
    <source>
        <dbReference type="ARBA" id="ARBA00004459"/>
    </source>
</evidence>
<keyword evidence="3" id="KW-0472">Membrane</keyword>
<protein>
    <submittedName>
        <fullName evidence="7">Lipoprotein</fullName>
    </submittedName>
</protein>
<evidence type="ECO:0000256" key="5">
    <source>
        <dbReference type="ARBA" id="ARBA00023237"/>
    </source>
</evidence>
<dbReference type="EMBL" id="WHSC02000015">
    <property type="protein sequence ID" value="MDO6124748.1"/>
    <property type="molecule type" value="Genomic_DNA"/>
</dbReference>
<dbReference type="RefSeq" id="WP_244764004.1">
    <property type="nucleotide sequence ID" value="NZ_JALJCJ010000011.1"/>
</dbReference>
<accession>A0ABT8XLY2</accession>
<keyword evidence="6 7" id="KW-0449">Lipoprotein</keyword>
<dbReference type="PROSITE" id="PS51257">
    <property type="entry name" value="PROKAR_LIPOPROTEIN"/>
    <property type="match status" value="1"/>
</dbReference>
<keyword evidence="2" id="KW-0732">Signal</keyword>
<dbReference type="Proteomes" id="UP001177080">
    <property type="component" value="Unassembled WGS sequence"/>
</dbReference>
<dbReference type="InterPro" id="IPR032831">
    <property type="entry name" value="LptM_cons"/>
</dbReference>
<comment type="caution">
    <text evidence="7">The sequence shown here is derived from an EMBL/GenBank/DDBJ whole genome shotgun (WGS) entry which is preliminary data.</text>
</comment>
<keyword evidence="4" id="KW-0564">Palmitate</keyword>
<keyword evidence="8" id="KW-1185">Reference proteome</keyword>
<evidence type="ECO:0000256" key="4">
    <source>
        <dbReference type="ARBA" id="ARBA00023139"/>
    </source>
</evidence>
<comment type="subcellular location">
    <subcellularLocation>
        <location evidence="1">Cell outer membrane</location>
        <topology evidence="1">Lipid-anchor</topology>
    </subcellularLocation>
</comment>
<evidence type="ECO:0000313" key="7">
    <source>
        <dbReference type="EMBL" id="MDO6124748.1"/>
    </source>
</evidence>
<gene>
    <name evidence="7" type="ORF">GB928_026555</name>
</gene>
<evidence type="ECO:0000256" key="2">
    <source>
        <dbReference type="ARBA" id="ARBA00022729"/>
    </source>
</evidence>
<evidence type="ECO:0000313" key="8">
    <source>
        <dbReference type="Proteomes" id="UP001177080"/>
    </source>
</evidence>
<organism evidence="7 8">
    <name type="scientific">Shinella curvata</name>
    <dbReference type="NCBI Taxonomy" id="1817964"/>
    <lineage>
        <taxon>Bacteria</taxon>
        <taxon>Pseudomonadati</taxon>
        <taxon>Pseudomonadota</taxon>
        <taxon>Alphaproteobacteria</taxon>
        <taxon>Hyphomicrobiales</taxon>
        <taxon>Rhizobiaceae</taxon>
        <taxon>Shinella</taxon>
    </lineage>
</organism>
<proteinExistence type="predicted"/>
<reference evidence="7" key="1">
    <citation type="submission" date="2022-04" db="EMBL/GenBank/DDBJ databases">
        <title>Shinella lacus sp. nov., a novel member of the genus Shinella from water.</title>
        <authorList>
            <person name="Deng Y."/>
        </authorList>
    </citation>
    <scope>NUCLEOTIDE SEQUENCE</scope>
    <source>
        <strain evidence="7">JCM 31239</strain>
    </source>
</reference>
<dbReference type="Pfam" id="PF13627">
    <property type="entry name" value="LptM_cons"/>
    <property type="match status" value="1"/>
</dbReference>
<evidence type="ECO:0000256" key="6">
    <source>
        <dbReference type="ARBA" id="ARBA00023288"/>
    </source>
</evidence>
<keyword evidence="5" id="KW-0998">Cell outer membrane</keyword>
<name>A0ABT8XLY2_9HYPH</name>
<sequence length="62" mass="6494">MTRSDIGRLALVLGLSVAVLSACGRKGDLDLPGGAKPVFKTSADGKKVEQVEDKPFVLDPLL</sequence>